<dbReference type="GO" id="GO:1990112">
    <property type="term" value="C:RQC complex"/>
    <property type="evidence" value="ECO:0007669"/>
    <property type="project" value="UniProtKB-UniRule"/>
</dbReference>
<dbReference type="EMBL" id="JH159151">
    <property type="protein sequence ID" value="EGZ30256.1"/>
    <property type="molecule type" value="Genomic_DNA"/>
</dbReference>
<evidence type="ECO:0000256" key="13">
    <source>
        <dbReference type="ARBA" id="ARBA00022833"/>
    </source>
</evidence>
<evidence type="ECO:0000256" key="6">
    <source>
        <dbReference type="ARBA" id="ARBA00017157"/>
    </source>
</evidence>
<dbReference type="FunFam" id="3.30.40.10:FF:000038">
    <property type="entry name" value="E3 ubiquitin-protein ligase listerin"/>
    <property type="match status" value="1"/>
</dbReference>
<dbReference type="InterPro" id="IPR039804">
    <property type="entry name" value="RING-CH-C4HC3_LTN1"/>
</dbReference>
<evidence type="ECO:0000256" key="4">
    <source>
        <dbReference type="ARBA" id="ARBA00007997"/>
    </source>
</evidence>
<dbReference type="GO" id="GO:0008270">
    <property type="term" value="F:zinc ion binding"/>
    <property type="evidence" value="ECO:0007669"/>
    <property type="project" value="UniProtKB-KW"/>
</dbReference>
<dbReference type="InterPro" id="IPR039795">
    <property type="entry name" value="LTN1/Rkr1"/>
</dbReference>
<dbReference type="SUPFAM" id="SSF48371">
    <property type="entry name" value="ARM repeat"/>
    <property type="match status" value="1"/>
</dbReference>
<dbReference type="InterPro" id="IPR016024">
    <property type="entry name" value="ARM-type_fold"/>
</dbReference>
<dbReference type="STRING" id="1094619.G4YNG3"/>
<dbReference type="PANTHER" id="PTHR12389:SF0">
    <property type="entry name" value="E3 UBIQUITIN-PROTEIN LIGASE LISTERIN"/>
    <property type="match status" value="1"/>
</dbReference>
<dbReference type="InterPro" id="IPR001841">
    <property type="entry name" value="Znf_RING"/>
</dbReference>
<dbReference type="GO" id="GO:0005829">
    <property type="term" value="C:cytosol"/>
    <property type="evidence" value="ECO:0007669"/>
    <property type="project" value="UniProtKB-SubCell"/>
</dbReference>
<keyword evidence="12 15" id="KW-0833">Ubl conjugation pathway</keyword>
<evidence type="ECO:0000313" key="20">
    <source>
        <dbReference type="Proteomes" id="UP000002640"/>
    </source>
</evidence>
<keyword evidence="13 15" id="KW-0862">Zinc</keyword>
<dbReference type="UniPathway" id="UPA00143"/>
<dbReference type="Proteomes" id="UP000002640">
    <property type="component" value="Unassembled WGS sequence"/>
</dbReference>
<evidence type="ECO:0000256" key="10">
    <source>
        <dbReference type="ARBA" id="ARBA00022737"/>
    </source>
</evidence>
<evidence type="ECO:0000256" key="7">
    <source>
        <dbReference type="ARBA" id="ARBA00022490"/>
    </source>
</evidence>
<dbReference type="GO" id="GO:0016567">
    <property type="term" value="P:protein ubiquitination"/>
    <property type="evidence" value="ECO:0007669"/>
    <property type="project" value="UniProtKB-UniPathway"/>
</dbReference>
<comment type="similarity">
    <text evidence="4 15">Belongs to the LTN1 family.</text>
</comment>
<dbReference type="PROSITE" id="PS51292">
    <property type="entry name" value="ZF_RING_CH"/>
    <property type="match status" value="1"/>
</dbReference>
<feature type="compositionally biased region" description="Low complexity" evidence="16">
    <location>
        <begin position="15"/>
        <end position="28"/>
    </location>
</feature>
<dbReference type="GeneID" id="20653731"/>
<protein>
    <recommendedName>
        <fullName evidence="6 15">E3 ubiquitin-protein ligase listerin</fullName>
        <ecNumber evidence="5 15">2.3.2.27</ecNumber>
    </recommendedName>
    <alternativeName>
        <fullName evidence="15">RING-type E3 ubiquitin transferase listerin</fullName>
    </alternativeName>
</protein>
<dbReference type="SMART" id="SM00744">
    <property type="entry name" value="RINGv"/>
    <property type="match status" value="1"/>
</dbReference>
<dbReference type="Pfam" id="PF22958">
    <property type="entry name" value="Ltn1_1st"/>
    <property type="match status" value="1"/>
</dbReference>
<dbReference type="InterPro" id="IPR054476">
    <property type="entry name" value="Ltn1_N"/>
</dbReference>
<evidence type="ECO:0000256" key="5">
    <source>
        <dbReference type="ARBA" id="ARBA00012483"/>
    </source>
</evidence>
<dbReference type="CDD" id="cd16491">
    <property type="entry name" value="RING-CH-C4HC3_LTN1"/>
    <property type="match status" value="1"/>
</dbReference>
<dbReference type="PROSITE" id="PS50089">
    <property type="entry name" value="ZF_RING_2"/>
    <property type="match status" value="1"/>
</dbReference>
<dbReference type="Gene3D" id="3.30.40.10">
    <property type="entry name" value="Zinc/RING finger domain, C3HC4 (zinc finger)"/>
    <property type="match status" value="1"/>
</dbReference>
<comment type="pathway">
    <text evidence="3 15">Protein modification; protein ubiquitination.</text>
</comment>
<gene>
    <name evidence="19" type="ORF">PHYSODRAFT_468819</name>
</gene>
<dbReference type="GO" id="GO:0061630">
    <property type="term" value="F:ubiquitin protein ligase activity"/>
    <property type="evidence" value="ECO:0007669"/>
    <property type="project" value="UniProtKB-UniRule"/>
</dbReference>
<dbReference type="PANTHER" id="PTHR12389">
    <property type="entry name" value="ZINC FINGER PROTEIN 294"/>
    <property type="match status" value="1"/>
</dbReference>
<evidence type="ECO:0000256" key="15">
    <source>
        <dbReference type="RuleBase" id="RU367090"/>
    </source>
</evidence>
<evidence type="ECO:0000256" key="12">
    <source>
        <dbReference type="ARBA" id="ARBA00022786"/>
    </source>
</evidence>
<dbReference type="Pfam" id="PF23009">
    <property type="entry name" value="UBC_like"/>
    <property type="match status" value="1"/>
</dbReference>
<evidence type="ECO:0000259" key="17">
    <source>
        <dbReference type="PROSITE" id="PS50089"/>
    </source>
</evidence>
<evidence type="ECO:0000256" key="2">
    <source>
        <dbReference type="ARBA" id="ARBA00004514"/>
    </source>
</evidence>
<dbReference type="KEGG" id="psoj:PHYSODRAFT_468819"/>
<dbReference type="RefSeq" id="XP_009517531.1">
    <property type="nucleotide sequence ID" value="XM_009519236.1"/>
</dbReference>
<comment type="catalytic activity">
    <reaction evidence="1 15">
        <text>S-ubiquitinyl-[E2 ubiquitin-conjugating enzyme]-L-cysteine + [acceptor protein]-L-lysine = [E2 ubiquitin-conjugating enzyme]-L-cysteine + N(6)-ubiquitinyl-[acceptor protein]-L-lysine.</text>
        <dbReference type="EC" id="2.3.2.27"/>
    </reaction>
</comment>
<feature type="domain" description="RING-type" evidence="17">
    <location>
        <begin position="1730"/>
        <end position="1777"/>
    </location>
</feature>
<name>G4YNG3_PHYSP</name>
<dbReference type="GO" id="GO:1990116">
    <property type="term" value="P:ribosome-associated ubiquitin-dependent protein catabolic process"/>
    <property type="evidence" value="ECO:0007669"/>
    <property type="project" value="UniProtKB-UniRule"/>
</dbReference>
<dbReference type="InParanoid" id="G4YNG3"/>
<reference evidence="19 20" key="1">
    <citation type="journal article" date="2006" name="Science">
        <title>Phytophthora genome sequences uncover evolutionary origins and mechanisms of pathogenesis.</title>
        <authorList>
            <person name="Tyler B.M."/>
            <person name="Tripathy S."/>
            <person name="Zhang X."/>
            <person name="Dehal P."/>
            <person name="Jiang R.H."/>
            <person name="Aerts A."/>
            <person name="Arredondo F.D."/>
            <person name="Baxter L."/>
            <person name="Bensasson D."/>
            <person name="Beynon J.L."/>
            <person name="Chapman J."/>
            <person name="Damasceno C.M."/>
            <person name="Dorrance A.E."/>
            <person name="Dou D."/>
            <person name="Dickerman A.W."/>
            <person name="Dubchak I.L."/>
            <person name="Garbelotto M."/>
            <person name="Gijzen M."/>
            <person name="Gordon S.G."/>
            <person name="Govers F."/>
            <person name="Grunwald N.J."/>
            <person name="Huang W."/>
            <person name="Ivors K.L."/>
            <person name="Jones R.W."/>
            <person name="Kamoun S."/>
            <person name="Krampis K."/>
            <person name="Lamour K.H."/>
            <person name="Lee M.K."/>
            <person name="McDonald W.H."/>
            <person name="Medina M."/>
            <person name="Meijer H.J."/>
            <person name="Nordberg E.K."/>
            <person name="Maclean D.J."/>
            <person name="Ospina-Giraldo M.D."/>
            <person name="Morris P.F."/>
            <person name="Phuntumart V."/>
            <person name="Putnam N.H."/>
            <person name="Rash S."/>
            <person name="Rose J.K."/>
            <person name="Sakihama Y."/>
            <person name="Salamov A.A."/>
            <person name="Savidor A."/>
            <person name="Scheuring C.F."/>
            <person name="Smith B.M."/>
            <person name="Sobral B.W."/>
            <person name="Terry A."/>
            <person name="Torto-Alalibo T.A."/>
            <person name="Win J."/>
            <person name="Xu Z."/>
            <person name="Zhang H."/>
            <person name="Grigoriev I.V."/>
            <person name="Rokhsar D.S."/>
            <person name="Boore J.L."/>
        </authorList>
    </citation>
    <scope>NUCLEOTIDE SEQUENCE [LARGE SCALE GENOMIC DNA]</scope>
    <source>
        <strain evidence="19 20">P6497</strain>
    </source>
</reference>
<accession>G4YNG3</accession>
<dbReference type="OMA" id="REVFIPW"/>
<dbReference type="SUPFAM" id="SSF57850">
    <property type="entry name" value="RING/U-box"/>
    <property type="match status" value="1"/>
</dbReference>
<feature type="domain" description="RING-CH-type" evidence="18">
    <location>
        <begin position="1722"/>
        <end position="1781"/>
    </location>
</feature>
<evidence type="ECO:0000256" key="1">
    <source>
        <dbReference type="ARBA" id="ARBA00000900"/>
    </source>
</evidence>
<dbReference type="InterPro" id="IPR011016">
    <property type="entry name" value="Znf_RING-CH"/>
</dbReference>
<evidence type="ECO:0000256" key="3">
    <source>
        <dbReference type="ARBA" id="ARBA00004906"/>
    </source>
</evidence>
<keyword evidence="20" id="KW-1185">Reference proteome</keyword>
<dbReference type="GO" id="GO:0072344">
    <property type="term" value="P:rescue of stalled ribosome"/>
    <property type="evidence" value="ECO:0007669"/>
    <property type="project" value="UniProtKB-UniRule"/>
</dbReference>
<keyword evidence="8 15" id="KW-0808">Transferase</keyword>
<proteinExistence type="inferred from homology"/>
<evidence type="ECO:0000256" key="14">
    <source>
        <dbReference type="PROSITE-ProRule" id="PRU00175"/>
    </source>
</evidence>
<evidence type="ECO:0000256" key="8">
    <source>
        <dbReference type="ARBA" id="ARBA00022679"/>
    </source>
</evidence>
<evidence type="ECO:0000259" key="18">
    <source>
        <dbReference type="PROSITE" id="PS51292"/>
    </source>
</evidence>
<dbReference type="InterPro" id="IPR054478">
    <property type="entry name" value="LTN1_UBC"/>
</dbReference>
<comment type="subunit">
    <text evidence="15">Component of the ribosome quality control complex (RQC).</text>
</comment>
<evidence type="ECO:0000313" key="19">
    <source>
        <dbReference type="EMBL" id="EGZ30256.1"/>
    </source>
</evidence>
<sequence>MAPKKNKQREKQEQSRASSSARAHQSLLASAGSGAAPPAFIGFASFAQPAPNAIQATPKVGSFYAKPVVQSIYDGSDHEIALALKMLAKKGAVTKIKALQTFLQDVLPPRAPAELRPMLGHFTQLYTFEMRDQNDRKVRQLLNEVLAALCDKMRPRAFVPHLQRLLPYWYLAMHDVNADVAVLAKKAFTTLFPETEMQKTVLEEHAPAMMEEFQSFFTKTPDSFEGIPLQPDEKEERYERCISAAVLSINALVKFFKENGLEDKLNDEDASVSVATVVSSDKFTRLATASSKHPNFTRDIVRRAVYVALVTLCTNAKNIIASREEAFGKVVLGILGDKSPSNHDAMWNAVLTFLQTFPNVWHSSASFPKFVVSAVYPRLFAQIRHGFYGSGRSSFPTLLPFLSMVPLDVAVDPVKGQSVLYTGVLEQCWKFIESKDARFCEPPAITAFFECITGYFSIFLKESANAAWLSEQDAESFETNYVNQFEKVFVTSLTMTLSSPEFPEGEVPLFASSLLKMSSRLRSFSSDSALVNTLKDGFAEKLHTWTLEAISSMITKMSFAPSHTNEDLEAAQWLSTSKEVYGQSLEQIDALVVDPAFSPSKNASTAQLLEAINGTHFDTHYRPVLHALAEWKRSSHSKSVVKTMRVALEITRPFFLAAQEKKQFLLQLFQDCSVQFGDMAEASDIIQYGLQFPVTEPGNKLWLSCGRALQAIWQGKLLDEFLMISLKGRLDDLDATAFATLLKACLGGLSNFPVVSSDAVVILCHFVIQNGVDSSDAVVVQILTHLCELFFKLNGELPAELEAVEGQLYKQLFHLSARGSYRTEASALWARTVRHSLKRWSATRTEAFVNELAEHVNTFLLADLPAGTVSFNTKQFAAYVKSYVQLGADQAFFSVSQLVEKLDAVNLRCLGDNEDNKQKLFYGRVLSGLGEVCEDAQVVGVLGGYFASLASEDEQRAVNLVAKLVDLDVTHALTWVVFHSDDHIQRGVDLVEIMESYLTLEHLYGALKRAEYRDLVFLNKNQSATTPSQKPSLLKQVQHEKLDILVAAVLSIFSSVASRTKFVKDLVAQNGDWKAEATHTVVVSLLSGMHSQDESSDEVASTLKDFFAQCDEMVVVGSATEFLEYQRLVTRVAKEEEKLSSVSSAPVPDVISLPTQETIVSRLQKALAPSSSTVVEVAEWIAAAEYASALSRYLQRASSGFRAAWESLARLIVTHAIAGKSETAKITALMIHKRDPALGDRRIVKGDEEQIVLSYSNELVSARLALMRLVSAMYESNPDALHELAAHYREALLSTVLCALSESAELKASIVTTYVALVSPSQCYQLAELWFNVEEVLANALPALRSTLTSIHDVDHVNRLVLESFGGIETLASLFNGKRYPLQPVLRALLYILASYSGALRLRNYDASAIDVNAEDEAATEAALARVLIPKALRSALRAVFAEKNGESGAANIRMRSRKQKVQEREDITGKLLLWDLFLQLFPSSGNSDGEGASSTLIASSLSSYVVRHGMLTNFLNFSSALLSQESQSASKAAVSELQDAALFDVTDLDKKEDDETWSLHKTRVFQLGTRVFFRTVVRLPAMVRSWWNDDCSRATRSWAAKYFEDHITPSVLAAELELIQKASDGSSAVGESWDDEEMTVKGSRVSREITTTYMKDECALEMVVRVPSSYPLRCVEVECTKRIGISEDRWRRWVLQIIRVTSSRDGSLLDAVLLWKHNVDKEFEGVEPCPICYSILNPKNMGLPSLPCKTCNNKYHNSCLYKWFNQSGKNKCPICQQPFC</sequence>
<keyword evidence="11 14" id="KW-0863">Zinc-finger</keyword>
<evidence type="ECO:0000256" key="9">
    <source>
        <dbReference type="ARBA" id="ARBA00022723"/>
    </source>
</evidence>
<feature type="region of interest" description="Disordered" evidence="16">
    <location>
        <begin position="1"/>
        <end position="28"/>
    </location>
</feature>
<keyword evidence="9 15" id="KW-0479">Metal-binding</keyword>
<evidence type="ECO:0000256" key="16">
    <source>
        <dbReference type="SAM" id="MobiDB-lite"/>
    </source>
</evidence>
<dbReference type="Pfam" id="PF22999">
    <property type="entry name" value="LTN1_E3_ligase_6th"/>
    <property type="match status" value="1"/>
</dbReference>
<organism evidence="19 20">
    <name type="scientific">Phytophthora sojae (strain P6497)</name>
    <name type="common">Soybean stem and root rot agent</name>
    <name type="synonym">Phytophthora megasperma f. sp. glycines</name>
    <dbReference type="NCBI Taxonomy" id="1094619"/>
    <lineage>
        <taxon>Eukaryota</taxon>
        <taxon>Sar</taxon>
        <taxon>Stramenopiles</taxon>
        <taxon>Oomycota</taxon>
        <taxon>Peronosporomycetes</taxon>
        <taxon>Peronosporales</taxon>
        <taxon>Peronosporaceae</taxon>
        <taxon>Phytophthora</taxon>
    </lineage>
</organism>
<dbReference type="InterPro" id="IPR054477">
    <property type="entry name" value="LTN1_E3_ligase_6th"/>
</dbReference>
<dbReference type="GO" id="GO:0043023">
    <property type="term" value="F:ribosomal large subunit binding"/>
    <property type="evidence" value="ECO:0007669"/>
    <property type="project" value="TreeGrafter"/>
</dbReference>
<evidence type="ECO:0000256" key="11">
    <source>
        <dbReference type="ARBA" id="ARBA00022771"/>
    </source>
</evidence>
<comment type="subcellular location">
    <subcellularLocation>
        <location evidence="2">Cytoplasm</location>
        <location evidence="2">Cytosol</location>
    </subcellularLocation>
</comment>
<dbReference type="InterPro" id="IPR013083">
    <property type="entry name" value="Znf_RING/FYVE/PHD"/>
</dbReference>
<comment type="function">
    <text evidence="15">E3 ubiquitin-protein ligase. Component of the ribosome quality control complex (RQC), a ribosome-associated complex that mediates ubiquitination and extraction of incompletely synthesized nascent chains for proteasomal degradation.</text>
</comment>
<keyword evidence="7" id="KW-0963">Cytoplasm</keyword>
<dbReference type="EC" id="2.3.2.27" evidence="5 15"/>
<keyword evidence="10" id="KW-0677">Repeat</keyword>